<evidence type="ECO:0000256" key="7">
    <source>
        <dbReference type="SAM" id="MobiDB-lite"/>
    </source>
</evidence>
<name>A0AAN6SPI5_9PEZI</name>
<dbReference type="GO" id="GO:0061630">
    <property type="term" value="F:ubiquitin protein ligase activity"/>
    <property type="evidence" value="ECO:0007669"/>
    <property type="project" value="UniProtKB-EC"/>
</dbReference>
<evidence type="ECO:0000313" key="10">
    <source>
        <dbReference type="Proteomes" id="UP001303115"/>
    </source>
</evidence>
<keyword evidence="10" id="KW-1185">Reference proteome</keyword>
<sequence>MDAGAEADNPDDIQAQVLKTTLAEIETSRQNPADPSEPHDCCVVCLDSISEPCAALPCGHAHFDFLCLVSWLQEHPNCPLCKANVYKVRYADAQAAEAFYRVPNAARTRDRQDEGGTGQSRDTPLDPASRRRFTSQNGLLRETRRRCPRPPPTADEAIQRRRHIYRHQLYSLHIGSNRISQYRQPPTPIQLSSTPHLISRARLWIRRELQVFSFLSNPSPSTTTTTTNDTNRRNNNNSHNAEFLLEYIVAILKTVDVQGSAGQAEAMLADFLGRAHARLFLHELRCWLRSPAVGLAAWDREVQYPDPVPHPEPGPGPGLDAEVGSGHDGEGGGGRGGGEDEEGRGRSWRDRSGDHWRADCRTYTGERGKRKRREDGDTAEGRPRRDVQAGT</sequence>
<dbReference type="EC" id="2.3.2.27" evidence="2"/>
<dbReference type="PANTHER" id="PTHR46077:SF1">
    <property type="entry name" value="TOP1 BINDING ARGININE_SERINE RICH PROTEIN, E3 UBIQUITIN LIGASE"/>
    <property type="match status" value="1"/>
</dbReference>
<dbReference type="GO" id="GO:0000209">
    <property type="term" value="P:protein polyubiquitination"/>
    <property type="evidence" value="ECO:0007669"/>
    <property type="project" value="TreeGrafter"/>
</dbReference>
<keyword evidence="3" id="KW-0808">Transferase</keyword>
<feature type="region of interest" description="Disordered" evidence="7">
    <location>
        <begin position="304"/>
        <end position="391"/>
    </location>
</feature>
<dbReference type="Pfam" id="PF13639">
    <property type="entry name" value="zf-RING_2"/>
    <property type="match status" value="1"/>
</dbReference>
<feature type="domain" description="RING-type" evidence="8">
    <location>
        <begin position="42"/>
        <end position="82"/>
    </location>
</feature>
<dbReference type="EMBL" id="MU854433">
    <property type="protein sequence ID" value="KAK4038299.1"/>
    <property type="molecule type" value="Genomic_DNA"/>
</dbReference>
<protein>
    <recommendedName>
        <fullName evidence="2">RING-type E3 ubiquitin transferase</fullName>
        <ecNumber evidence="2">2.3.2.27</ecNumber>
    </recommendedName>
</protein>
<keyword evidence="5" id="KW-0804">Transcription</keyword>
<comment type="caution">
    <text evidence="9">The sequence shown here is derived from an EMBL/GenBank/DDBJ whole genome shotgun (WGS) entry which is preliminary data.</text>
</comment>
<dbReference type="Proteomes" id="UP001303115">
    <property type="component" value="Unassembled WGS sequence"/>
</dbReference>
<feature type="compositionally biased region" description="Pro residues" evidence="7">
    <location>
        <begin position="306"/>
        <end position="316"/>
    </location>
</feature>
<feature type="region of interest" description="Disordered" evidence="7">
    <location>
        <begin position="216"/>
        <end position="237"/>
    </location>
</feature>
<evidence type="ECO:0000256" key="6">
    <source>
        <dbReference type="PROSITE-ProRule" id="PRU00175"/>
    </source>
</evidence>
<feature type="compositionally biased region" description="Basic and acidic residues" evidence="7">
    <location>
        <begin position="343"/>
        <end position="391"/>
    </location>
</feature>
<gene>
    <name evidence="9" type="ORF">C8A01DRAFT_48061</name>
</gene>
<organism evidence="9 10">
    <name type="scientific">Parachaetomium inaequale</name>
    <dbReference type="NCBI Taxonomy" id="2588326"/>
    <lineage>
        <taxon>Eukaryota</taxon>
        <taxon>Fungi</taxon>
        <taxon>Dikarya</taxon>
        <taxon>Ascomycota</taxon>
        <taxon>Pezizomycotina</taxon>
        <taxon>Sordariomycetes</taxon>
        <taxon>Sordariomycetidae</taxon>
        <taxon>Sordariales</taxon>
        <taxon>Chaetomiaceae</taxon>
        <taxon>Parachaetomium</taxon>
    </lineage>
</organism>
<dbReference type="AlphaFoldDB" id="A0AAN6SPI5"/>
<comment type="catalytic activity">
    <reaction evidence="1">
        <text>S-ubiquitinyl-[E2 ubiquitin-conjugating enzyme]-L-cysteine + [acceptor protein]-L-lysine = [E2 ubiquitin-conjugating enzyme]-L-cysteine + N(6)-ubiquitinyl-[acceptor protein]-L-lysine.</text>
        <dbReference type="EC" id="2.3.2.27"/>
    </reaction>
</comment>
<keyword evidence="6" id="KW-0863">Zinc-finger</keyword>
<dbReference type="InterPro" id="IPR001841">
    <property type="entry name" value="Znf_RING"/>
</dbReference>
<evidence type="ECO:0000256" key="4">
    <source>
        <dbReference type="ARBA" id="ARBA00023015"/>
    </source>
</evidence>
<evidence type="ECO:0000256" key="1">
    <source>
        <dbReference type="ARBA" id="ARBA00000900"/>
    </source>
</evidence>
<evidence type="ECO:0000256" key="5">
    <source>
        <dbReference type="ARBA" id="ARBA00023163"/>
    </source>
</evidence>
<feature type="region of interest" description="Disordered" evidence="7">
    <location>
        <begin position="104"/>
        <end position="160"/>
    </location>
</feature>
<reference evidence="10" key="1">
    <citation type="journal article" date="2023" name="Mol. Phylogenet. Evol.">
        <title>Genome-scale phylogeny and comparative genomics of the fungal order Sordariales.</title>
        <authorList>
            <person name="Hensen N."/>
            <person name="Bonometti L."/>
            <person name="Westerberg I."/>
            <person name="Brannstrom I.O."/>
            <person name="Guillou S."/>
            <person name="Cros-Aarteil S."/>
            <person name="Calhoun S."/>
            <person name="Haridas S."/>
            <person name="Kuo A."/>
            <person name="Mondo S."/>
            <person name="Pangilinan J."/>
            <person name="Riley R."/>
            <person name="LaButti K."/>
            <person name="Andreopoulos B."/>
            <person name="Lipzen A."/>
            <person name="Chen C."/>
            <person name="Yan M."/>
            <person name="Daum C."/>
            <person name="Ng V."/>
            <person name="Clum A."/>
            <person name="Steindorff A."/>
            <person name="Ohm R.A."/>
            <person name="Martin F."/>
            <person name="Silar P."/>
            <person name="Natvig D.O."/>
            <person name="Lalanne C."/>
            <person name="Gautier V."/>
            <person name="Ament-Velasquez S.L."/>
            <person name="Kruys A."/>
            <person name="Hutchinson M.I."/>
            <person name="Powell A.J."/>
            <person name="Barry K."/>
            <person name="Miller A.N."/>
            <person name="Grigoriev I.V."/>
            <person name="Debuchy R."/>
            <person name="Gladieux P."/>
            <person name="Hiltunen Thoren M."/>
            <person name="Johannesson H."/>
        </authorList>
    </citation>
    <scope>NUCLEOTIDE SEQUENCE [LARGE SCALE GENOMIC DNA]</scope>
    <source>
        <strain evidence="10">CBS 284.82</strain>
    </source>
</reference>
<evidence type="ECO:0000313" key="9">
    <source>
        <dbReference type="EMBL" id="KAK4038299.1"/>
    </source>
</evidence>
<dbReference type="SUPFAM" id="SSF57850">
    <property type="entry name" value="RING/U-box"/>
    <property type="match status" value="1"/>
</dbReference>
<dbReference type="GO" id="GO:0006513">
    <property type="term" value="P:protein monoubiquitination"/>
    <property type="evidence" value="ECO:0007669"/>
    <property type="project" value="TreeGrafter"/>
</dbReference>
<dbReference type="Gene3D" id="3.30.40.10">
    <property type="entry name" value="Zinc/RING finger domain, C3HC4 (zinc finger)"/>
    <property type="match status" value="1"/>
</dbReference>
<dbReference type="GO" id="GO:0008270">
    <property type="term" value="F:zinc ion binding"/>
    <property type="evidence" value="ECO:0007669"/>
    <property type="project" value="UniProtKB-KW"/>
</dbReference>
<evidence type="ECO:0000256" key="2">
    <source>
        <dbReference type="ARBA" id="ARBA00012483"/>
    </source>
</evidence>
<dbReference type="InterPro" id="IPR013083">
    <property type="entry name" value="Znf_RING/FYVE/PHD"/>
</dbReference>
<keyword evidence="4" id="KW-0805">Transcription regulation</keyword>
<keyword evidence="6" id="KW-0862">Zinc</keyword>
<proteinExistence type="predicted"/>
<dbReference type="PROSITE" id="PS50089">
    <property type="entry name" value="ZF_RING_2"/>
    <property type="match status" value="1"/>
</dbReference>
<accession>A0AAN6SPI5</accession>
<keyword evidence="6" id="KW-0479">Metal-binding</keyword>
<evidence type="ECO:0000256" key="3">
    <source>
        <dbReference type="ARBA" id="ARBA00022679"/>
    </source>
</evidence>
<evidence type="ECO:0000259" key="8">
    <source>
        <dbReference type="PROSITE" id="PS50089"/>
    </source>
</evidence>
<dbReference type="PANTHER" id="PTHR46077">
    <property type="entry name" value="E3 UBIQUITIN-PROTEIN LIGASE TOPORS"/>
    <property type="match status" value="1"/>
</dbReference>
<dbReference type="SMART" id="SM00184">
    <property type="entry name" value="RING"/>
    <property type="match status" value="1"/>
</dbReference>